<name>A0A8H3IU71_9LECA</name>
<dbReference type="PANTHER" id="PTHR39405">
    <property type="entry name" value="DSC E3 UBIQUITIN LIGASE COMPLEX SUBUNIT 4"/>
    <property type="match status" value="1"/>
</dbReference>
<comment type="caution">
    <text evidence="3">The sequence shown here is derived from an EMBL/GenBank/DDBJ whole genome shotgun (WGS) entry which is preliminary data.</text>
</comment>
<sequence>MNDDAATPRTQPLPNLPWLAQRLQQRTDQQSTTNYAHEPARNREKHVRHIAFLNDLIRQIDMIIYCQISVLCYLDCSLWRFMLRFLPQWLFASDPQTTLLLASFTTRPYLVSIIFTNIVCAFLHLALDPPVGTELSRGYIHGGFLVDFVGEPAPASKWKMLFIDMCVFILQLLLLATVLEQRELKLASEDPILLNVLNRIIGRTRGQDLDAEEQGIRRSQELAAEREGDEGDGVTDLSVFDKQLVDESYGGRMVVMTFNPWGTIVKAWQWHLGTSSRQSRT</sequence>
<dbReference type="Proteomes" id="UP000664169">
    <property type="component" value="Unassembled WGS sequence"/>
</dbReference>
<proteinExistence type="predicted"/>
<feature type="transmembrane region" description="Helical" evidence="1">
    <location>
        <begin position="160"/>
        <end position="179"/>
    </location>
</feature>
<dbReference type="GO" id="GO:0032933">
    <property type="term" value="P:SREBP signaling pathway"/>
    <property type="evidence" value="ECO:0007669"/>
    <property type="project" value="InterPro"/>
</dbReference>
<dbReference type="EMBL" id="CAJPDQ010000028">
    <property type="protein sequence ID" value="CAF9928055.1"/>
    <property type="molecule type" value="Genomic_DNA"/>
</dbReference>
<feature type="transmembrane region" description="Helical" evidence="1">
    <location>
        <begin position="109"/>
        <end position="127"/>
    </location>
</feature>
<reference evidence="3" key="1">
    <citation type="submission" date="2021-03" db="EMBL/GenBank/DDBJ databases">
        <authorList>
            <person name="Tagirdzhanova G."/>
        </authorList>
    </citation>
    <scope>NUCLEOTIDE SEQUENCE</scope>
</reference>
<keyword evidence="4" id="KW-1185">Reference proteome</keyword>
<dbReference type="AlphaFoldDB" id="A0A8H3IU71"/>
<dbReference type="GO" id="GO:0005783">
    <property type="term" value="C:endoplasmic reticulum"/>
    <property type="evidence" value="ECO:0007669"/>
    <property type="project" value="TreeGrafter"/>
</dbReference>
<evidence type="ECO:0000259" key="2">
    <source>
        <dbReference type="Pfam" id="PF08508"/>
    </source>
</evidence>
<keyword evidence="1" id="KW-1133">Transmembrane helix</keyword>
<organism evidence="3 4">
    <name type="scientific">Gomphillus americanus</name>
    <dbReference type="NCBI Taxonomy" id="1940652"/>
    <lineage>
        <taxon>Eukaryota</taxon>
        <taxon>Fungi</taxon>
        <taxon>Dikarya</taxon>
        <taxon>Ascomycota</taxon>
        <taxon>Pezizomycotina</taxon>
        <taxon>Lecanoromycetes</taxon>
        <taxon>OSLEUM clade</taxon>
        <taxon>Ostropomycetidae</taxon>
        <taxon>Ostropales</taxon>
        <taxon>Graphidaceae</taxon>
        <taxon>Gomphilloideae</taxon>
        <taxon>Gomphillus</taxon>
    </lineage>
</organism>
<evidence type="ECO:0000313" key="3">
    <source>
        <dbReference type="EMBL" id="CAF9928055.1"/>
    </source>
</evidence>
<accession>A0A8H3IU71</accession>
<feature type="domain" description="DUF1746" evidence="2">
    <location>
        <begin position="60"/>
        <end position="173"/>
    </location>
</feature>
<dbReference type="PANTHER" id="PTHR39405:SF1">
    <property type="entry name" value="DSC E3 UBIQUITIN LIGASE COMPLEX SUBUNIT 4"/>
    <property type="match status" value="1"/>
</dbReference>
<evidence type="ECO:0000256" key="1">
    <source>
        <dbReference type="SAM" id="Phobius"/>
    </source>
</evidence>
<protein>
    <recommendedName>
        <fullName evidence="2">DUF1746 domain-containing protein</fullName>
    </recommendedName>
</protein>
<dbReference type="Pfam" id="PF08508">
    <property type="entry name" value="DUF1746"/>
    <property type="match status" value="1"/>
</dbReference>
<dbReference type="OrthoDB" id="5428737at2759"/>
<evidence type="ECO:0000313" key="4">
    <source>
        <dbReference type="Proteomes" id="UP000664169"/>
    </source>
</evidence>
<gene>
    <name evidence="3" type="ORF">GOMPHAMPRED_004584</name>
</gene>
<dbReference type="GO" id="GO:0044695">
    <property type="term" value="C:Dsc E3 ubiquitin ligase complex"/>
    <property type="evidence" value="ECO:0007669"/>
    <property type="project" value="InterPro"/>
</dbReference>
<keyword evidence="1" id="KW-0472">Membrane</keyword>
<dbReference type="InterPro" id="IPR013715">
    <property type="entry name" value="DUF1746"/>
</dbReference>
<keyword evidence="1" id="KW-0812">Transmembrane</keyword>
<dbReference type="InterPro" id="IPR038967">
    <property type="entry name" value="Dsc4-like"/>
</dbReference>